<evidence type="ECO:0000313" key="1">
    <source>
        <dbReference type="EMBL" id="EFY85216.1"/>
    </source>
</evidence>
<dbReference type="AlphaFoldDB" id="E9EFS9"/>
<evidence type="ECO:0000313" key="2">
    <source>
        <dbReference type="Proteomes" id="UP000002499"/>
    </source>
</evidence>
<accession>E9EFS9</accession>
<dbReference type="EMBL" id="GL698585">
    <property type="protein sequence ID" value="EFY85216.1"/>
    <property type="molecule type" value="Genomic_DNA"/>
</dbReference>
<protein>
    <submittedName>
        <fullName evidence="1">Uncharacterized protein</fullName>
    </submittedName>
</protein>
<reference evidence="1 2" key="1">
    <citation type="journal article" date="2011" name="PLoS Genet.">
        <title>Genome sequencing and comparative transcriptomics of the model entomopathogenic fungi Metarhizium anisopliae and M. acridum.</title>
        <authorList>
            <person name="Gao Q."/>
            <person name="Jin K."/>
            <person name="Ying S.H."/>
            <person name="Zhang Y."/>
            <person name="Xiao G."/>
            <person name="Shang Y."/>
            <person name="Duan Z."/>
            <person name="Hu X."/>
            <person name="Xie X.Q."/>
            <person name="Zhou G."/>
            <person name="Peng G."/>
            <person name="Luo Z."/>
            <person name="Huang W."/>
            <person name="Wang B."/>
            <person name="Fang W."/>
            <person name="Wang S."/>
            <person name="Zhong Y."/>
            <person name="Ma L.J."/>
            <person name="St Leger R.J."/>
            <person name="Zhao G.P."/>
            <person name="Pei Y."/>
            <person name="Feng M.G."/>
            <person name="Xia Y."/>
            <person name="Wang C."/>
        </authorList>
    </citation>
    <scope>NUCLEOTIDE SEQUENCE [LARGE SCALE GENOMIC DNA]</scope>
    <source>
        <strain evidence="1 2">CQMa 102</strain>
    </source>
</reference>
<keyword evidence="2" id="KW-1185">Reference proteome</keyword>
<dbReference type="Proteomes" id="UP000002499">
    <property type="component" value="Unassembled WGS sequence"/>
</dbReference>
<dbReference type="HOGENOM" id="CLU_2469570_0_0_1"/>
<dbReference type="InParanoid" id="E9EFS9"/>
<dbReference type="OrthoDB" id="6119954at2759"/>
<organism evidence="2">
    <name type="scientific">Metarhizium acridum (strain CQMa 102)</name>
    <dbReference type="NCBI Taxonomy" id="655827"/>
    <lineage>
        <taxon>Eukaryota</taxon>
        <taxon>Fungi</taxon>
        <taxon>Dikarya</taxon>
        <taxon>Ascomycota</taxon>
        <taxon>Pezizomycotina</taxon>
        <taxon>Sordariomycetes</taxon>
        <taxon>Hypocreomycetidae</taxon>
        <taxon>Hypocreales</taxon>
        <taxon>Clavicipitaceae</taxon>
        <taxon>Metarhizium</taxon>
    </lineage>
</organism>
<dbReference type="eggNOG" id="ENOG502RVC6">
    <property type="taxonomic scope" value="Eukaryota"/>
</dbReference>
<gene>
    <name evidence="1" type="ORF">MAC_08727</name>
</gene>
<name>E9EFS9_METAQ</name>
<proteinExistence type="predicted"/>
<sequence length="88" mass="9380">MSGAVGKVFKEIFGNNALEMVFTRACEDVSTLGGGHDVPHAYWNFGGSGNTDETVATNYSPYFALIIEPTLRTGIDAMALAAMTFLAK</sequence>
<dbReference type="Gene3D" id="3.40.630.10">
    <property type="entry name" value="Zn peptidases"/>
    <property type="match status" value="1"/>
</dbReference>